<organism evidence="5 6">
    <name type="scientific">Deinococcus cellulosilyticus (strain DSM 18568 / NBRC 106333 / KACC 11606 / 5516J-15)</name>
    <dbReference type="NCBI Taxonomy" id="1223518"/>
    <lineage>
        <taxon>Bacteria</taxon>
        <taxon>Thermotogati</taxon>
        <taxon>Deinococcota</taxon>
        <taxon>Deinococci</taxon>
        <taxon>Deinococcales</taxon>
        <taxon>Deinococcaceae</taxon>
        <taxon>Deinococcus</taxon>
    </lineage>
</organism>
<evidence type="ECO:0000256" key="1">
    <source>
        <dbReference type="ARBA" id="ARBA00023015"/>
    </source>
</evidence>
<dbReference type="GO" id="GO:0003700">
    <property type="term" value="F:DNA-binding transcription factor activity"/>
    <property type="evidence" value="ECO:0007669"/>
    <property type="project" value="TreeGrafter"/>
</dbReference>
<dbReference type="Pfam" id="PF00532">
    <property type="entry name" value="Peripla_BP_1"/>
    <property type="match status" value="1"/>
</dbReference>
<protein>
    <submittedName>
        <fullName evidence="5">LacI family transcriptional regulator</fullName>
    </submittedName>
</protein>
<dbReference type="SMART" id="SM00354">
    <property type="entry name" value="HTH_LACI"/>
    <property type="match status" value="1"/>
</dbReference>
<evidence type="ECO:0000259" key="4">
    <source>
        <dbReference type="PROSITE" id="PS50932"/>
    </source>
</evidence>
<dbReference type="InterPro" id="IPR000843">
    <property type="entry name" value="HTH_LacI"/>
</dbReference>
<evidence type="ECO:0000313" key="5">
    <source>
        <dbReference type="EMBL" id="GEM46326.1"/>
    </source>
</evidence>
<dbReference type="InterPro" id="IPR010982">
    <property type="entry name" value="Lambda_DNA-bd_dom_sf"/>
</dbReference>
<dbReference type="PROSITE" id="PS50932">
    <property type="entry name" value="HTH_LACI_2"/>
    <property type="match status" value="1"/>
</dbReference>
<dbReference type="CDD" id="cd01392">
    <property type="entry name" value="HTH_LacI"/>
    <property type="match status" value="1"/>
</dbReference>
<gene>
    <name evidence="5" type="ORF">DC3_19610</name>
</gene>
<dbReference type="PRINTS" id="PR00036">
    <property type="entry name" value="HTHLACI"/>
</dbReference>
<dbReference type="InterPro" id="IPR001761">
    <property type="entry name" value="Peripla_BP/Lac1_sug-bd_dom"/>
</dbReference>
<proteinExistence type="predicted"/>
<dbReference type="SUPFAM" id="SSF47413">
    <property type="entry name" value="lambda repressor-like DNA-binding domains"/>
    <property type="match status" value="1"/>
</dbReference>
<evidence type="ECO:0000256" key="3">
    <source>
        <dbReference type="ARBA" id="ARBA00023163"/>
    </source>
</evidence>
<dbReference type="Pfam" id="PF00356">
    <property type="entry name" value="LacI"/>
    <property type="match status" value="1"/>
</dbReference>
<evidence type="ECO:0000313" key="6">
    <source>
        <dbReference type="Proteomes" id="UP000321306"/>
    </source>
</evidence>
<accession>A0A511N1T2</accession>
<dbReference type="CDD" id="cd06267">
    <property type="entry name" value="PBP1_LacI_sugar_binding-like"/>
    <property type="match status" value="1"/>
</dbReference>
<dbReference type="OrthoDB" id="156657at2"/>
<dbReference type="InterPro" id="IPR028082">
    <property type="entry name" value="Peripla_BP_I"/>
</dbReference>
<dbReference type="PANTHER" id="PTHR30146">
    <property type="entry name" value="LACI-RELATED TRANSCRIPTIONAL REPRESSOR"/>
    <property type="match status" value="1"/>
</dbReference>
<feature type="domain" description="HTH lacI-type" evidence="4">
    <location>
        <begin position="4"/>
        <end position="58"/>
    </location>
</feature>
<dbReference type="SUPFAM" id="SSF53822">
    <property type="entry name" value="Periplasmic binding protein-like I"/>
    <property type="match status" value="1"/>
</dbReference>
<dbReference type="PANTHER" id="PTHR30146:SF109">
    <property type="entry name" value="HTH-TYPE TRANSCRIPTIONAL REGULATOR GALS"/>
    <property type="match status" value="1"/>
</dbReference>
<dbReference type="EMBL" id="BJXB01000007">
    <property type="protein sequence ID" value="GEM46326.1"/>
    <property type="molecule type" value="Genomic_DNA"/>
</dbReference>
<dbReference type="PROSITE" id="PS00356">
    <property type="entry name" value="HTH_LACI_1"/>
    <property type="match status" value="1"/>
</dbReference>
<comment type="caution">
    <text evidence="5">The sequence shown here is derived from an EMBL/GenBank/DDBJ whole genome shotgun (WGS) entry which is preliminary data.</text>
</comment>
<dbReference type="GO" id="GO:0000976">
    <property type="term" value="F:transcription cis-regulatory region binding"/>
    <property type="evidence" value="ECO:0007669"/>
    <property type="project" value="TreeGrafter"/>
</dbReference>
<evidence type="ECO:0000256" key="2">
    <source>
        <dbReference type="ARBA" id="ARBA00023125"/>
    </source>
</evidence>
<keyword evidence="1" id="KW-0805">Transcription regulation</keyword>
<dbReference type="AlphaFoldDB" id="A0A511N1T2"/>
<keyword evidence="3" id="KW-0804">Transcription</keyword>
<dbReference type="Gene3D" id="1.10.260.40">
    <property type="entry name" value="lambda repressor-like DNA-binding domains"/>
    <property type="match status" value="1"/>
</dbReference>
<reference evidence="5 6" key="1">
    <citation type="submission" date="2019-07" db="EMBL/GenBank/DDBJ databases">
        <title>Whole genome shotgun sequence of Deinococcus cellulosilyticus NBRC 106333.</title>
        <authorList>
            <person name="Hosoyama A."/>
            <person name="Uohara A."/>
            <person name="Ohji S."/>
            <person name="Ichikawa N."/>
        </authorList>
    </citation>
    <scope>NUCLEOTIDE SEQUENCE [LARGE SCALE GENOMIC DNA]</scope>
    <source>
        <strain evidence="5 6">NBRC 106333</strain>
    </source>
</reference>
<dbReference type="Gene3D" id="3.40.50.2300">
    <property type="match status" value="2"/>
</dbReference>
<dbReference type="RefSeq" id="WP_146884143.1">
    <property type="nucleotide sequence ID" value="NZ_BJXB01000007.1"/>
</dbReference>
<keyword evidence="2" id="KW-0238">DNA-binding</keyword>
<sequence>MTRVTISDVARRAGVSTMTISRVVNNRGEVHPETRERILQVIEELGYRPSSVARSLITQKSQTVGLVVPDITNPFFPDIVRGAEDVAYREGYTLYVSNTDEKPDREALVMERLESSMVDGLILCAPRQPGEQLHPLLKRHRHVVVINREVPLELAGSVVNDDLFGSMRAVHHLLASGRNRIGCLAGPPNSRTGQLRVQGFETALAATGQRLDPTLIETCDPNEHGGHVGLLRLLERHPDLDGVVAFNDLVALGALLAAQEKQLAVPTQLAVVGNDDIRMAALATPPLTTIRIDRYVLGQMAMEMLLGQIQGKPCRTVTLRPELVVRQSAP</sequence>
<dbReference type="Proteomes" id="UP000321306">
    <property type="component" value="Unassembled WGS sequence"/>
</dbReference>
<name>A0A511N1T2_DEIC1</name>
<keyword evidence="6" id="KW-1185">Reference proteome</keyword>